<sequence length="77" mass="8540">MAYVSFSNARVLLTFTSPHSMNAWANIETQPWRKVQPISTDGVGNMFTLLNAAKAGGRTVSGSYDDTNNMLYTLYMN</sequence>
<keyword evidence="2" id="KW-1185">Reference proteome</keyword>
<dbReference type="EMBL" id="JAPFQA010000002">
    <property type="protein sequence ID" value="MCZ8543858.1"/>
    <property type="molecule type" value="Genomic_DNA"/>
</dbReference>
<comment type="caution">
    <text evidence="1">The sequence shown here is derived from an EMBL/GenBank/DDBJ whole genome shotgun (WGS) entry which is preliminary data.</text>
</comment>
<evidence type="ECO:0000313" key="2">
    <source>
        <dbReference type="Proteomes" id="UP001152178"/>
    </source>
</evidence>
<organism evidence="1 2">
    <name type="scientific">Mesorhizobium qingshengii</name>
    <dbReference type="NCBI Taxonomy" id="1165689"/>
    <lineage>
        <taxon>Bacteria</taxon>
        <taxon>Pseudomonadati</taxon>
        <taxon>Pseudomonadota</taxon>
        <taxon>Alphaproteobacteria</taxon>
        <taxon>Hyphomicrobiales</taxon>
        <taxon>Phyllobacteriaceae</taxon>
        <taxon>Mesorhizobium</taxon>
    </lineage>
</organism>
<dbReference type="RefSeq" id="WP_269904429.1">
    <property type="nucleotide sequence ID" value="NZ_JAPFQA010000002.1"/>
</dbReference>
<accession>A0ABT4QQP4</accession>
<gene>
    <name evidence="1" type="ORF">OOJ09_06690</name>
</gene>
<dbReference type="Proteomes" id="UP001152178">
    <property type="component" value="Unassembled WGS sequence"/>
</dbReference>
<evidence type="ECO:0000313" key="1">
    <source>
        <dbReference type="EMBL" id="MCZ8543858.1"/>
    </source>
</evidence>
<reference evidence="1" key="1">
    <citation type="submission" date="2022-11" db="EMBL/GenBank/DDBJ databases">
        <authorList>
            <person name="Coimbra C."/>
        </authorList>
    </citation>
    <scope>NUCLEOTIDE SEQUENCE</scope>
    <source>
        <strain evidence="1">Jales19</strain>
    </source>
</reference>
<name>A0ABT4QQP4_9HYPH</name>
<protein>
    <submittedName>
        <fullName evidence="1">Uncharacterized protein</fullName>
    </submittedName>
</protein>
<proteinExistence type="predicted"/>